<sequence length="1209" mass="129637">MASADKQWAPPKNPLPPHRLARLANALGVSTPMPAIHVPSSSYNGSNPAGDQFRRSPTPSTATSFAFASSSKYLLHVIPPINLPHDADAFDSDMTPPPSTASGYHSHFRRGTLVPFHSTLQSQLGAIAKEYALPSTAGLVLYLVSQPAATEKPPSFPEQDEPPGPRLSEEIWRHLWARVAKSESREEGLAPPLLGLGLGVAGRSTPYLHQSNAYPLPFLSSNGSSAALQPQASYPFTPSPTTPSSTSDIPRFITKSAPPSSSSLSDADGDANRRDTETPATSRADSLDLPGLGTDSLIPILAKVEFDIDRKRAGWFEPWLRSRRMNQAKRTRSVSTGGDDGRRGPMPFKLKGKRTGSPESLAAARARYLPLSDSPQSMNDSDSEEESDARVRDFDEDDDTQRGGMIGRSSLAVDRPGMSNRSSPSRRRGPPTPLILHQPPNDAHAAELGGSSDGTPPETDEEGRTILPYLDPERDLPEEQRSRKTPERRGGGFYDDMDLGFSSDDLDDDPNDRRKSQFIMRAQLDEIEKNLAQFSPRQLQSELSPHDRQKLTLAHLATSPTLSPPRFSPQSAISPSEVFRALSNSDVFPPTPRLPEHPDKDNNGLGSDEGVSQAAWPAVPFNSLPDRAASNERSPPRLAVNGVSASVPKRFRAGGNATGPSGAPSETDVRKRELAEEHAATAYPAMTPSVGKSNGSLNSPLIPLSPDPFGRHPSQPPDAPNVRNSGTYWDKPMVIPAPKEPSPPPTAGVQRKASEKSESDKSSSRFSTDSMSGSTLVDKQANRTTIMSVKGIKSLWRKSHKSSPSLSGSKAPGAKRISTVQENTHLPLSPPAPARPNRPSMEEMQFPDVDVPVPRTPLTPGFAPPPSPRPGAVAPKSRPSLDQPRPIMQRRPSQMLDHVPPTPPPPSPSPVIPAQRRPSQDELRMQSTARRPSEDELSAPQLRPSITRAPSHPALNALSTRPPPMLHSTNQAPIVAAKAGPPRKAFGDELTWDQESPYPTRMSRAPSVASMVPSRPPSAASQHHSSPTPPPVPASPPLPSTLQAPQTSGPRSILKLKPPNGAAPAVPAPLTPSATTFRAKRPSHGGNGSISGLGSSPSQGSPLVLPPDIPPSPKLPEQFINSQPPPSRSRPNSAAIMRRRLSAKMASTATDSSRRHRAQESQASAHSRASGSEETHESTSLDTSAFEIVSPKMGGTLSFPYTDADERHS</sequence>
<gene>
    <name evidence="2" type="ORF">HMN09_00626800</name>
</gene>
<evidence type="ECO:0000313" key="3">
    <source>
        <dbReference type="Proteomes" id="UP000613580"/>
    </source>
</evidence>
<feature type="region of interest" description="Disordered" evidence="1">
    <location>
        <begin position="532"/>
        <end position="1209"/>
    </location>
</feature>
<evidence type="ECO:0008006" key="4">
    <source>
        <dbReference type="Google" id="ProtNLM"/>
    </source>
</evidence>
<feature type="compositionally biased region" description="Low complexity" evidence="1">
    <location>
        <begin position="256"/>
        <end position="266"/>
    </location>
</feature>
<reference evidence="2" key="1">
    <citation type="submission" date="2020-05" db="EMBL/GenBank/DDBJ databases">
        <title>Mycena genomes resolve the evolution of fungal bioluminescence.</title>
        <authorList>
            <person name="Tsai I.J."/>
        </authorList>
    </citation>
    <scope>NUCLEOTIDE SEQUENCE</scope>
    <source>
        <strain evidence="2">110903Hualien_Pintung</strain>
    </source>
</reference>
<organism evidence="2 3">
    <name type="scientific">Mycena chlorophos</name>
    <name type="common">Agaric fungus</name>
    <name type="synonym">Agaricus chlorophos</name>
    <dbReference type="NCBI Taxonomy" id="658473"/>
    <lineage>
        <taxon>Eukaryota</taxon>
        <taxon>Fungi</taxon>
        <taxon>Dikarya</taxon>
        <taxon>Basidiomycota</taxon>
        <taxon>Agaricomycotina</taxon>
        <taxon>Agaricomycetes</taxon>
        <taxon>Agaricomycetidae</taxon>
        <taxon>Agaricales</taxon>
        <taxon>Marasmiineae</taxon>
        <taxon>Mycenaceae</taxon>
        <taxon>Mycena</taxon>
    </lineage>
</organism>
<dbReference type="AlphaFoldDB" id="A0A8H6T4F8"/>
<protein>
    <recommendedName>
        <fullName evidence="4">Proteophosphoglycan ppg4</fullName>
    </recommendedName>
</protein>
<feature type="region of interest" description="Disordered" evidence="1">
    <location>
        <begin position="35"/>
        <end position="60"/>
    </location>
</feature>
<feature type="compositionally biased region" description="Basic and acidic residues" evidence="1">
    <location>
        <begin position="471"/>
        <end position="490"/>
    </location>
</feature>
<feature type="compositionally biased region" description="Pro residues" evidence="1">
    <location>
        <begin position="1104"/>
        <end position="1114"/>
    </location>
</feature>
<feature type="compositionally biased region" description="Polar residues" evidence="1">
    <location>
        <begin position="39"/>
        <end position="49"/>
    </location>
</feature>
<feature type="compositionally biased region" description="Low complexity" evidence="1">
    <location>
        <begin position="764"/>
        <end position="775"/>
    </location>
</feature>
<feature type="compositionally biased region" description="Pro residues" evidence="1">
    <location>
        <begin position="854"/>
        <end position="869"/>
    </location>
</feature>
<accession>A0A8H6T4F8</accession>
<feature type="compositionally biased region" description="Polar residues" evidence="1">
    <location>
        <begin position="1160"/>
        <end position="1170"/>
    </location>
</feature>
<feature type="region of interest" description="Disordered" evidence="1">
    <location>
        <begin position="227"/>
        <end position="292"/>
    </location>
</feature>
<dbReference type="OrthoDB" id="2526154at2759"/>
<feature type="compositionally biased region" description="Basic and acidic residues" evidence="1">
    <location>
        <begin position="667"/>
        <end position="679"/>
    </location>
</feature>
<comment type="caution">
    <text evidence="2">The sequence shown here is derived from an EMBL/GenBank/DDBJ whole genome shotgun (WGS) entry which is preliminary data.</text>
</comment>
<feature type="compositionally biased region" description="Polar residues" evidence="1">
    <location>
        <begin position="532"/>
        <end position="543"/>
    </location>
</feature>
<feature type="compositionally biased region" description="Low complexity" evidence="1">
    <location>
        <begin position="1092"/>
        <end position="1103"/>
    </location>
</feature>
<feature type="region of interest" description="Disordered" evidence="1">
    <location>
        <begin position="325"/>
        <end position="516"/>
    </location>
</feature>
<proteinExistence type="predicted"/>
<feature type="compositionally biased region" description="Polar residues" evidence="1">
    <location>
        <begin position="1041"/>
        <end position="1050"/>
    </location>
</feature>
<evidence type="ECO:0000256" key="1">
    <source>
        <dbReference type="SAM" id="MobiDB-lite"/>
    </source>
</evidence>
<feature type="compositionally biased region" description="Basic and acidic residues" evidence="1">
    <location>
        <begin position="752"/>
        <end position="763"/>
    </location>
</feature>
<name>A0A8H6T4F8_MYCCL</name>
<feature type="compositionally biased region" description="Low complexity" evidence="1">
    <location>
        <begin position="1017"/>
        <end position="1026"/>
    </location>
</feature>
<dbReference type="EMBL" id="JACAZE010000007">
    <property type="protein sequence ID" value="KAF7310838.1"/>
    <property type="molecule type" value="Genomic_DNA"/>
</dbReference>
<evidence type="ECO:0000313" key="2">
    <source>
        <dbReference type="EMBL" id="KAF7310838.1"/>
    </source>
</evidence>
<feature type="compositionally biased region" description="Polar residues" evidence="1">
    <location>
        <begin position="690"/>
        <end position="699"/>
    </location>
</feature>
<keyword evidence="3" id="KW-1185">Reference proteome</keyword>
<dbReference type="Proteomes" id="UP000613580">
    <property type="component" value="Unassembled WGS sequence"/>
</dbReference>
<feature type="compositionally biased region" description="Pro residues" evidence="1">
    <location>
        <begin position="900"/>
        <end position="911"/>
    </location>
</feature>
<feature type="compositionally biased region" description="Pro residues" evidence="1">
    <location>
        <begin position="1027"/>
        <end position="1039"/>
    </location>
</feature>